<feature type="transmembrane region" description="Helical" evidence="2">
    <location>
        <begin position="154"/>
        <end position="177"/>
    </location>
</feature>
<reference evidence="3 4" key="1">
    <citation type="journal article" date="2017" name="Mol. Plant">
        <title>The Genome of Medicinal Plant Macleaya cordata Provides New Insights into Benzylisoquinoline Alkaloids Metabolism.</title>
        <authorList>
            <person name="Liu X."/>
            <person name="Liu Y."/>
            <person name="Huang P."/>
            <person name="Ma Y."/>
            <person name="Qing Z."/>
            <person name="Tang Q."/>
            <person name="Cao H."/>
            <person name="Cheng P."/>
            <person name="Zheng Y."/>
            <person name="Yuan Z."/>
            <person name="Zhou Y."/>
            <person name="Liu J."/>
            <person name="Tang Z."/>
            <person name="Zhuo Y."/>
            <person name="Zhang Y."/>
            <person name="Yu L."/>
            <person name="Huang J."/>
            <person name="Yang P."/>
            <person name="Peng Q."/>
            <person name="Zhang J."/>
            <person name="Jiang W."/>
            <person name="Zhang Z."/>
            <person name="Lin K."/>
            <person name="Ro D.K."/>
            <person name="Chen X."/>
            <person name="Xiong X."/>
            <person name="Shang Y."/>
            <person name="Huang S."/>
            <person name="Zeng J."/>
        </authorList>
    </citation>
    <scope>NUCLEOTIDE SEQUENCE [LARGE SCALE GENOMIC DNA]</scope>
    <source>
        <strain evidence="4">cv. BLH2017</strain>
        <tissue evidence="3">Root</tissue>
    </source>
</reference>
<dbReference type="EMBL" id="MVGT01000146">
    <property type="protein sequence ID" value="OVA20183.1"/>
    <property type="molecule type" value="Genomic_DNA"/>
</dbReference>
<keyword evidence="2" id="KW-1133">Transmembrane helix</keyword>
<feature type="transmembrane region" description="Helical" evidence="2">
    <location>
        <begin position="212"/>
        <end position="232"/>
    </location>
</feature>
<protein>
    <recommendedName>
        <fullName evidence="5">Transmembrane protein</fullName>
    </recommendedName>
</protein>
<gene>
    <name evidence="3" type="ORF">BVC80_1663g83</name>
</gene>
<name>A0A200RBX4_MACCD</name>
<feature type="transmembrane region" description="Helical" evidence="2">
    <location>
        <begin position="258"/>
        <end position="277"/>
    </location>
</feature>
<evidence type="ECO:0000313" key="4">
    <source>
        <dbReference type="Proteomes" id="UP000195402"/>
    </source>
</evidence>
<keyword evidence="2" id="KW-0472">Membrane</keyword>
<dbReference type="InParanoid" id="A0A200RBX4"/>
<evidence type="ECO:0000313" key="3">
    <source>
        <dbReference type="EMBL" id="OVA20183.1"/>
    </source>
</evidence>
<dbReference type="AlphaFoldDB" id="A0A200RBX4"/>
<evidence type="ECO:0000256" key="2">
    <source>
        <dbReference type="SAM" id="Phobius"/>
    </source>
</evidence>
<feature type="transmembrane region" description="Helical" evidence="2">
    <location>
        <begin position="120"/>
        <end position="142"/>
    </location>
</feature>
<feature type="region of interest" description="Disordered" evidence="1">
    <location>
        <begin position="78"/>
        <end position="103"/>
    </location>
</feature>
<dbReference type="OrthoDB" id="1867154at2759"/>
<proteinExistence type="predicted"/>
<dbReference type="Proteomes" id="UP000195402">
    <property type="component" value="Unassembled WGS sequence"/>
</dbReference>
<sequence>MMAADPHEEDQVSVKEETMVANKKYWDNYKLWWKFIINRCDKWKLYMCGRIMAVEGGREGIGGGDAISVVGDGHGGGEEGTIGSGVERTTGGDEGTSGGCDWKDEGQYEADTRRSSLAIMLFRLSVMFITVLGFIVTIMCAYDRISSQYRTQRLSICVVLAAIFAGGSTLYVKLLQWLIQHLHAREDKSWFGGLLMIALCDAFLHTDKMLPLALLSTLSMITLCVLTTGSGFDCTGIPEGLSIGFAKWLLVYMIDSKLLHSVICGLVLLIVIVSKVISRISNF</sequence>
<comment type="caution">
    <text evidence="3">The sequence shown here is derived from an EMBL/GenBank/DDBJ whole genome shotgun (WGS) entry which is preliminary data.</text>
</comment>
<keyword evidence="2" id="KW-0812">Transmembrane</keyword>
<evidence type="ECO:0008006" key="5">
    <source>
        <dbReference type="Google" id="ProtNLM"/>
    </source>
</evidence>
<keyword evidence="4" id="KW-1185">Reference proteome</keyword>
<evidence type="ECO:0000256" key="1">
    <source>
        <dbReference type="SAM" id="MobiDB-lite"/>
    </source>
</evidence>
<organism evidence="3 4">
    <name type="scientific">Macleaya cordata</name>
    <name type="common">Five-seeded plume-poppy</name>
    <name type="synonym">Bocconia cordata</name>
    <dbReference type="NCBI Taxonomy" id="56857"/>
    <lineage>
        <taxon>Eukaryota</taxon>
        <taxon>Viridiplantae</taxon>
        <taxon>Streptophyta</taxon>
        <taxon>Embryophyta</taxon>
        <taxon>Tracheophyta</taxon>
        <taxon>Spermatophyta</taxon>
        <taxon>Magnoliopsida</taxon>
        <taxon>Ranunculales</taxon>
        <taxon>Papaveraceae</taxon>
        <taxon>Papaveroideae</taxon>
        <taxon>Macleaya</taxon>
    </lineage>
</organism>
<accession>A0A200RBX4</accession>